<evidence type="ECO:0000256" key="2">
    <source>
        <dbReference type="SAM" id="Phobius"/>
    </source>
</evidence>
<comment type="caution">
    <text evidence="3">The sequence shown here is derived from an EMBL/GenBank/DDBJ whole genome shotgun (WGS) entry which is preliminary data.</text>
</comment>
<name>A0A432G323_9DELT</name>
<dbReference type="SUPFAM" id="SSF69318">
    <property type="entry name" value="Integrin alpha N-terminal domain"/>
    <property type="match status" value="1"/>
</dbReference>
<organism evidence="3 4">
    <name type="scientific">SAR324 cluster bacterium</name>
    <dbReference type="NCBI Taxonomy" id="2024889"/>
    <lineage>
        <taxon>Bacteria</taxon>
        <taxon>Deltaproteobacteria</taxon>
        <taxon>SAR324 cluster</taxon>
    </lineage>
</organism>
<evidence type="ECO:0000313" key="4">
    <source>
        <dbReference type="Proteomes" id="UP000286801"/>
    </source>
</evidence>
<dbReference type="Proteomes" id="UP000286801">
    <property type="component" value="Unassembled WGS sequence"/>
</dbReference>
<sequence length="429" mass="45367">MSSNQFPENYLWYIFSFLLVSFGTVLFAGCNSSDSPTKNNTGPSVVSGTVFESPLEFDAGENPLGITFADFNDDNKTDYIVASSRKQNGISTTEDGTLTLFQKNSSSSSRFPFTSSTITPATAEWRQDVISADFNGDNKTDLVVTHTGEDKIKLLRNDGSANFTDNGSVTVGDVPINLISGDWNSDNQTDLAVVNRDNSSVSILQNSSGVFSVSQTLSVSAHPIQIAGGDWDSDNDTDLAVLLRDNTLVQIWLNGGTGTFSKQTTTYTVGSLPMGMISGDWNCDGKQDLAVSNSGDNTLSLIYGKGTGEFDTPVTISSGRGPGALAAADFDNDSKMDFVVGHHFLVSTNGVSLLTGDFSLTLSDTSSRTGYGSATSFAATTVKDGSAPAAIVISDVDNDSKLDILITLPVSKKLAVLSGKLYYGNLSCP</sequence>
<evidence type="ECO:0000313" key="3">
    <source>
        <dbReference type="EMBL" id="RTZ77953.1"/>
    </source>
</evidence>
<dbReference type="InterPro" id="IPR028994">
    <property type="entry name" value="Integrin_alpha_N"/>
</dbReference>
<keyword evidence="2" id="KW-0472">Membrane</keyword>
<reference evidence="3 4" key="1">
    <citation type="submission" date="2018-06" db="EMBL/GenBank/DDBJ databases">
        <title>Combined omics and stable isotope probing to characterize newly discovered Mariana Back-Arc vent microbial communities.</title>
        <authorList>
            <person name="Trembath-Reichert E."/>
            <person name="Huber J.A."/>
        </authorList>
    </citation>
    <scope>NUCLEOTIDE SEQUENCE [LARGE SCALE GENOMIC DNA]</scope>
    <source>
        <strain evidence="3">MAG 63_1</strain>
    </source>
</reference>
<keyword evidence="2" id="KW-0812">Transmembrane</keyword>
<proteinExistence type="predicted"/>
<dbReference type="PANTHER" id="PTHR46580">
    <property type="entry name" value="SENSOR KINASE-RELATED"/>
    <property type="match status" value="1"/>
</dbReference>
<protein>
    <submittedName>
        <fullName evidence="3">VCBS repeat-containing protein</fullName>
    </submittedName>
</protein>
<dbReference type="AlphaFoldDB" id="A0A432G323"/>
<dbReference type="Pfam" id="PF13517">
    <property type="entry name" value="FG-GAP_3"/>
    <property type="match status" value="2"/>
</dbReference>
<accession>A0A432G323</accession>
<feature type="transmembrane region" description="Helical" evidence="2">
    <location>
        <begin position="12"/>
        <end position="29"/>
    </location>
</feature>
<keyword evidence="2" id="KW-1133">Transmembrane helix</keyword>
<dbReference type="PANTHER" id="PTHR46580:SF4">
    <property type="entry name" value="ATP_GTP-BINDING PROTEIN"/>
    <property type="match status" value="1"/>
</dbReference>
<evidence type="ECO:0000256" key="1">
    <source>
        <dbReference type="ARBA" id="ARBA00022729"/>
    </source>
</evidence>
<keyword evidence="1" id="KW-0732">Signal</keyword>
<gene>
    <name evidence="3" type="ORF">DSY97_08750</name>
</gene>
<dbReference type="EMBL" id="QNZL01000232">
    <property type="protein sequence ID" value="RTZ77953.1"/>
    <property type="molecule type" value="Genomic_DNA"/>
</dbReference>
<dbReference type="InterPro" id="IPR013517">
    <property type="entry name" value="FG-GAP"/>
</dbReference>
<dbReference type="Gene3D" id="2.130.10.130">
    <property type="entry name" value="Integrin alpha, N-terminal"/>
    <property type="match status" value="3"/>
</dbReference>